<dbReference type="InterPro" id="IPR043502">
    <property type="entry name" value="DNA/RNA_pol_sf"/>
</dbReference>
<name>A0A3B1IPQ1_ASTMX</name>
<protein>
    <recommendedName>
        <fullName evidence="1">Reverse transcriptase domain-containing protein</fullName>
    </recommendedName>
</protein>
<accession>A0A3B1IPQ1</accession>
<dbReference type="CDD" id="cd01650">
    <property type="entry name" value="RT_nLTR_like"/>
    <property type="match status" value="1"/>
</dbReference>
<evidence type="ECO:0000313" key="3">
    <source>
        <dbReference type="Proteomes" id="UP000018467"/>
    </source>
</evidence>
<dbReference type="AlphaFoldDB" id="A0A3B1IPQ1"/>
<feature type="domain" description="Reverse transcriptase" evidence="1">
    <location>
        <begin position="50"/>
        <end position="322"/>
    </location>
</feature>
<reference evidence="2" key="3">
    <citation type="submission" date="2025-08" db="UniProtKB">
        <authorList>
            <consortium name="Ensembl"/>
        </authorList>
    </citation>
    <scope>IDENTIFICATION</scope>
</reference>
<dbReference type="PANTHER" id="PTHR31635">
    <property type="entry name" value="REVERSE TRANSCRIPTASE DOMAIN-CONTAINING PROTEIN-RELATED"/>
    <property type="match status" value="1"/>
</dbReference>
<dbReference type="Bgee" id="ENSAMXG00000036752">
    <property type="expression patterns" value="Expressed in camera-type eye and 13 other cell types or tissues"/>
</dbReference>
<dbReference type="Proteomes" id="UP000018467">
    <property type="component" value="Unassembled WGS sequence"/>
</dbReference>
<organism evidence="2 3">
    <name type="scientific">Astyanax mexicanus</name>
    <name type="common">Blind cave fish</name>
    <name type="synonym">Astyanax fasciatus mexicanus</name>
    <dbReference type="NCBI Taxonomy" id="7994"/>
    <lineage>
        <taxon>Eukaryota</taxon>
        <taxon>Metazoa</taxon>
        <taxon>Chordata</taxon>
        <taxon>Craniata</taxon>
        <taxon>Vertebrata</taxon>
        <taxon>Euteleostomi</taxon>
        <taxon>Actinopterygii</taxon>
        <taxon>Neopterygii</taxon>
        <taxon>Teleostei</taxon>
        <taxon>Ostariophysi</taxon>
        <taxon>Characiformes</taxon>
        <taxon>Characoidei</taxon>
        <taxon>Acestrorhamphidae</taxon>
        <taxon>Acestrorhamphinae</taxon>
        <taxon>Astyanax</taxon>
    </lineage>
</organism>
<dbReference type="InterPro" id="IPR000477">
    <property type="entry name" value="RT_dom"/>
</dbReference>
<keyword evidence="3" id="KW-1185">Reference proteome</keyword>
<dbReference type="PROSITE" id="PS50878">
    <property type="entry name" value="RT_POL"/>
    <property type="match status" value="1"/>
</dbReference>
<reference evidence="2" key="4">
    <citation type="submission" date="2025-09" db="UniProtKB">
        <authorList>
            <consortium name="Ensembl"/>
        </authorList>
    </citation>
    <scope>IDENTIFICATION</scope>
</reference>
<dbReference type="InParanoid" id="A0A3B1IPQ1"/>
<reference evidence="3" key="2">
    <citation type="journal article" date="2014" name="Nat. Commun.">
        <title>The cavefish genome reveals candidate genes for eye loss.</title>
        <authorList>
            <person name="McGaugh S.E."/>
            <person name="Gross J.B."/>
            <person name="Aken B."/>
            <person name="Blin M."/>
            <person name="Borowsky R."/>
            <person name="Chalopin D."/>
            <person name="Hinaux H."/>
            <person name="Jeffery W.R."/>
            <person name="Keene A."/>
            <person name="Ma L."/>
            <person name="Minx P."/>
            <person name="Murphy D."/>
            <person name="O'Quin K.E."/>
            <person name="Retaux S."/>
            <person name="Rohner N."/>
            <person name="Searle S.M."/>
            <person name="Stahl B.A."/>
            <person name="Tabin C."/>
            <person name="Volff J.N."/>
            <person name="Yoshizawa M."/>
            <person name="Warren W.C."/>
        </authorList>
    </citation>
    <scope>NUCLEOTIDE SEQUENCE [LARGE SCALE GENOMIC DNA]</scope>
    <source>
        <strain evidence="3">female</strain>
    </source>
</reference>
<dbReference type="GeneTree" id="ENSGT00940000164735"/>
<dbReference type="SUPFAM" id="SSF56672">
    <property type="entry name" value="DNA/RNA polymerases"/>
    <property type="match status" value="1"/>
</dbReference>
<reference evidence="3" key="1">
    <citation type="submission" date="2013-03" db="EMBL/GenBank/DDBJ databases">
        <authorList>
            <person name="Jeffery W."/>
            <person name="Warren W."/>
            <person name="Wilson R.K."/>
        </authorList>
    </citation>
    <scope>NUCLEOTIDE SEQUENCE</scope>
    <source>
        <strain evidence="3">female</strain>
    </source>
</reference>
<evidence type="ECO:0000259" key="1">
    <source>
        <dbReference type="PROSITE" id="PS50878"/>
    </source>
</evidence>
<dbReference type="STRING" id="7994.ENSAMXP00000031224"/>
<sequence>MDEPITEEEIIRVVQSMQNGKCPGIDGYTVEFYKKFINKLAPLLLDMFQDSFDNASLPQTLTQASIFLILKKGKDALQCGSYRPISLLNVDYKMLAKLLATRMESWLPSIISPDQTGFIKDRHAFSNIRRALNVIYSPPTQDGPEVILSMDAEKAFDRVEWGYLFYTLEKFYFPQNFISWIRLLYSAPKASVRTNNLNSVYFPLQRSTRQGCPLSPLLFAVAIEPLAEALRSNNHITGIFRHNREQKLSLYADDLLIYVSNLPTSIPTILSILDSFSSISGYKLNLSKSELFPLNSAAAKYSLHTLPFKVVHDKFKYLGVSITDKFENLFKCNFCPLITSIKKDLARWSLLPLSLAARINTIKMNTLPKLSYLFQTLPIFIPKLFFRKLDTLILEFIWNKRPPRLRKSLLQQTKSLGGMALPHMQFYYWAANLRALQFWISYNSFHSPPEWLHLEAASCYPFSLYANLYTPLDHKAPTTIKNTVVKSSVKIWKQFRRHFNFQNLSLSCPLISNHLFFPSTLDKGFNIWDRAGIKTLHDLYVEGTFVSFQYLVEKFSIHKNNFFRYLQVRSFASSVNPQFPSAPEPTALDTFLKPLPIFKKMISQLYNLISSVQVTCLSNLKVQWEKDLGVLLTEDEWQQILYRIHSSSFCAKHGMIQCKLFHRVYWTKARLNKIYPDTDPLCDRCHRDTASLIHMFWLCPSLFKFWTEIFSTLSEVFGMQLDPNPVTAIFGVLPSALLMSKHHSDFVAFVTLLARRLILLKWKLSAPPMYSEWIRDVLRYSTLERIRCTLNDSLSKFKKSWQPFFTFMDNLSLVAIPE</sequence>
<evidence type="ECO:0000313" key="2">
    <source>
        <dbReference type="Ensembl" id="ENSAMXP00000031224.1"/>
    </source>
</evidence>
<proteinExistence type="predicted"/>
<dbReference type="PANTHER" id="PTHR31635:SF196">
    <property type="entry name" value="REVERSE TRANSCRIPTASE DOMAIN-CONTAINING PROTEIN-RELATED"/>
    <property type="match status" value="1"/>
</dbReference>
<dbReference type="Ensembl" id="ENSAMXT00000032165.1">
    <property type="protein sequence ID" value="ENSAMXP00000031224.1"/>
    <property type="gene ID" value="ENSAMXG00000036752.1"/>
</dbReference>
<dbReference type="Pfam" id="PF00078">
    <property type="entry name" value="RVT_1"/>
    <property type="match status" value="1"/>
</dbReference>